<keyword evidence="1" id="KW-0812">Transmembrane</keyword>
<evidence type="ECO:0000313" key="3">
    <source>
        <dbReference type="Proteomes" id="UP000251186"/>
    </source>
</evidence>
<feature type="transmembrane region" description="Helical" evidence="1">
    <location>
        <begin position="103"/>
        <end position="120"/>
    </location>
</feature>
<sequence>MVRPNGIGRSVAIFACGSLLLICGVIGLGLLAPGDGVVPDAMDRLSPLVLAAIGFAVMTVEAAVFTLLPTELSRRFFKSVWPGLALGGGAYIVGIHWDNGWLGLATSAWIWMVVTTAYLLDRRRSLLRASIQAVGLKWVFWSFALTSLVSAA</sequence>
<protein>
    <submittedName>
        <fullName evidence="2">Uncharacterized protein</fullName>
    </submittedName>
</protein>
<dbReference type="EMBL" id="UAQP01000005">
    <property type="protein sequence ID" value="SPU53184.1"/>
    <property type="molecule type" value="Genomic_DNA"/>
</dbReference>
<dbReference type="Proteomes" id="UP000251186">
    <property type="component" value="Unassembled WGS sequence"/>
</dbReference>
<keyword evidence="1" id="KW-0472">Membrane</keyword>
<keyword evidence="1" id="KW-1133">Transmembrane helix</keyword>
<accession>A0A2X1BR61</accession>
<gene>
    <name evidence="2" type="ORF">NCTC11166_01353</name>
</gene>
<dbReference type="RefSeq" id="WP_112862225.1">
    <property type="nucleotide sequence ID" value="NZ_UAQP01000005.1"/>
</dbReference>
<evidence type="ECO:0000313" key="2">
    <source>
        <dbReference type="EMBL" id="SPU53184.1"/>
    </source>
</evidence>
<feature type="transmembrane region" description="Helical" evidence="1">
    <location>
        <begin position="80"/>
        <end position="97"/>
    </location>
</feature>
<proteinExistence type="predicted"/>
<feature type="transmembrane region" description="Helical" evidence="1">
    <location>
        <begin position="45"/>
        <end position="68"/>
    </location>
</feature>
<dbReference type="AlphaFoldDB" id="A0A2X1BR61"/>
<name>A0A2X1BR61_BREVE</name>
<feature type="transmembrane region" description="Helical" evidence="1">
    <location>
        <begin position="12"/>
        <end position="33"/>
    </location>
</feature>
<organism evidence="2 3">
    <name type="scientific">Brevundimonas vesicularis</name>
    <name type="common">Pseudomonas vesicularis</name>
    <dbReference type="NCBI Taxonomy" id="41276"/>
    <lineage>
        <taxon>Bacteria</taxon>
        <taxon>Pseudomonadati</taxon>
        <taxon>Pseudomonadota</taxon>
        <taxon>Alphaproteobacteria</taxon>
        <taxon>Caulobacterales</taxon>
        <taxon>Caulobacteraceae</taxon>
        <taxon>Brevundimonas</taxon>
    </lineage>
</organism>
<evidence type="ECO:0000256" key="1">
    <source>
        <dbReference type="SAM" id="Phobius"/>
    </source>
</evidence>
<reference evidence="2 3" key="1">
    <citation type="submission" date="2018-06" db="EMBL/GenBank/DDBJ databases">
        <authorList>
            <consortium name="Pathogen Informatics"/>
            <person name="Doyle S."/>
        </authorList>
    </citation>
    <scope>NUCLEOTIDE SEQUENCE [LARGE SCALE GENOMIC DNA]</scope>
    <source>
        <strain evidence="2 3">NCTC11166</strain>
    </source>
</reference>